<dbReference type="Pfam" id="PF02518">
    <property type="entry name" value="HATPase_c"/>
    <property type="match status" value="1"/>
</dbReference>
<evidence type="ECO:0000259" key="16">
    <source>
        <dbReference type="PROSITE" id="PS50885"/>
    </source>
</evidence>
<dbReference type="CDD" id="cd00082">
    <property type="entry name" value="HisKA"/>
    <property type="match status" value="1"/>
</dbReference>
<reference evidence="18 20" key="2">
    <citation type="submission" date="2016-11" db="EMBL/GenBank/DDBJ databases">
        <authorList>
            <person name="Varghese N."/>
            <person name="Submissions S."/>
        </authorList>
    </citation>
    <scope>NUCLEOTIDE SEQUENCE [LARGE SCALE GENOMIC DNA]</scope>
    <source>
        <strain evidence="18 20">DSM 7308</strain>
    </source>
</reference>
<dbReference type="EMBL" id="FRBG01000008">
    <property type="protein sequence ID" value="SHK97858.1"/>
    <property type="molecule type" value="Genomic_DNA"/>
</dbReference>
<dbReference type="FunFam" id="1.10.287.130:FF:000008">
    <property type="entry name" value="Two-component sensor histidine kinase"/>
    <property type="match status" value="1"/>
</dbReference>
<proteinExistence type="predicted"/>
<dbReference type="SMART" id="SM00388">
    <property type="entry name" value="HisKA"/>
    <property type="match status" value="1"/>
</dbReference>
<dbReference type="InterPro" id="IPR003660">
    <property type="entry name" value="HAMP_dom"/>
</dbReference>
<dbReference type="PATRIC" id="fig|1121328.3.peg.643"/>
<dbReference type="Proteomes" id="UP000092605">
    <property type="component" value="Unassembled WGS sequence"/>
</dbReference>
<dbReference type="NCBIfam" id="TIGR00229">
    <property type="entry name" value="sensory_box"/>
    <property type="match status" value="1"/>
</dbReference>
<dbReference type="OrthoDB" id="9813151at2"/>
<dbReference type="InterPro" id="IPR005467">
    <property type="entry name" value="His_kinase_dom"/>
</dbReference>
<evidence type="ECO:0000259" key="15">
    <source>
        <dbReference type="PROSITE" id="PS50112"/>
    </source>
</evidence>
<dbReference type="InterPro" id="IPR013767">
    <property type="entry name" value="PAS_fold"/>
</dbReference>
<keyword evidence="20" id="KW-1185">Reference proteome</keyword>
<keyword evidence="12" id="KW-0175">Coiled coil</keyword>
<feature type="domain" description="PAS" evidence="15">
    <location>
        <begin position="84"/>
        <end position="128"/>
    </location>
</feature>
<feature type="transmembrane region" description="Helical" evidence="13">
    <location>
        <begin position="6"/>
        <end position="26"/>
    </location>
</feature>
<dbReference type="GO" id="GO:0005886">
    <property type="term" value="C:plasma membrane"/>
    <property type="evidence" value="ECO:0007669"/>
    <property type="project" value="UniProtKB-SubCell"/>
</dbReference>
<keyword evidence="13" id="KW-1133">Transmembrane helix</keyword>
<dbReference type="Pfam" id="PF00989">
    <property type="entry name" value="PAS"/>
    <property type="match status" value="1"/>
</dbReference>
<evidence type="ECO:0000256" key="4">
    <source>
        <dbReference type="ARBA" id="ARBA00022475"/>
    </source>
</evidence>
<keyword evidence="8 17" id="KW-0418">Kinase</keyword>
<dbReference type="Pfam" id="PF00512">
    <property type="entry name" value="HisKA"/>
    <property type="match status" value="1"/>
</dbReference>
<sequence>MNKIQNYIYILLAILIIISVLIYRYSSILKKYLNDMTLASEQVSKGDYFVNIQNNYSGDLGKLSKNFNMMIEKIRINIQDLEDKNIKLNTILKNISSGIIAIDSEEKILLMNPVAKELFGYYKDDFEGIKYYRVIKNKFFLENIKALISTTDSKEVDIEDSSGNCYKIKVDPIKLEDEETMVIRCLINIEDVTEKVKLEKIRSEFVVNVTHELKTPLTSINGFVETLKNNDSIDKDTRDRFLGIIEEESNRLRRLIDDILMLSFIENNKGKIDKDIDIIDTFKDVYDVTYKLAEKKKQSYSYYFNNNKVLIKANKDHIKQLFLNLIDNAIKYTPEYGKIYVEIIDRQDSVFINVKDNGIGIPKEDIPRIFERFYRVDKARSKKIGGTGLGLAIVKHIVISLGGTISVNSTLNQGTEFSVKLPK</sequence>
<dbReference type="Proteomes" id="UP000323392">
    <property type="component" value="Unassembled WGS sequence"/>
</dbReference>
<comment type="caution">
    <text evidence="17">The sequence shown here is derived from an EMBL/GenBank/DDBJ whole genome shotgun (WGS) entry which is preliminary data.</text>
</comment>
<dbReference type="CDD" id="cd00130">
    <property type="entry name" value="PAS"/>
    <property type="match status" value="1"/>
</dbReference>
<feature type="domain" description="Histidine kinase" evidence="14">
    <location>
        <begin position="208"/>
        <end position="423"/>
    </location>
</feature>
<keyword evidence="9" id="KW-0067">ATP-binding</keyword>
<dbReference type="AlphaFoldDB" id="A0A150FPM2"/>
<dbReference type="Gene3D" id="3.30.450.20">
    <property type="entry name" value="PAS domain"/>
    <property type="match status" value="1"/>
</dbReference>
<dbReference type="FunFam" id="3.30.565.10:FF:000006">
    <property type="entry name" value="Sensor histidine kinase WalK"/>
    <property type="match status" value="1"/>
</dbReference>
<dbReference type="SUPFAM" id="SSF55785">
    <property type="entry name" value="PYP-like sensor domain (PAS domain)"/>
    <property type="match status" value="1"/>
</dbReference>
<dbReference type="InterPro" id="IPR036890">
    <property type="entry name" value="HATPase_C_sf"/>
</dbReference>
<dbReference type="STRING" id="1121328.JWYL7_0639"/>
<dbReference type="GO" id="GO:0005524">
    <property type="term" value="F:ATP binding"/>
    <property type="evidence" value="ECO:0007669"/>
    <property type="project" value="UniProtKB-KW"/>
</dbReference>
<dbReference type="SMART" id="SM00091">
    <property type="entry name" value="PAS"/>
    <property type="match status" value="1"/>
</dbReference>
<dbReference type="InterPro" id="IPR003594">
    <property type="entry name" value="HATPase_dom"/>
</dbReference>
<dbReference type="EC" id="2.7.13.3" evidence="3"/>
<comment type="catalytic activity">
    <reaction evidence="1">
        <text>ATP + protein L-histidine = ADP + protein N-phospho-L-histidine.</text>
        <dbReference type="EC" id="2.7.13.3"/>
    </reaction>
</comment>
<dbReference type="RefSeq" id="WP_066068973.1">
    <property type="nucleotide sequence ID" value="NZ_FRBG01000008.1"/>
</dbReference>
<dbReference type="SUPFAM" id="SSF47384">
    <property type="entry name" value="Homodimeric domain of signal transducing histidine kinase"/>
    <property type="match status" value="1"/>
</dbReference>
<feature type="domain" description="HAMP" evidence="16">
    <location>
        <begin position="27"/>
        <end position="79"/>
    </location>
</feature>
<evidence type="ECO:0000256" key="2">
    <source>
        <dbReference type="ARBA" id="ARBA00004236"/>
    </source>
</evidence>
<gene>
    <name evidence="17" type="ORF">JWYL7_0639</name>
    <name evidence="18" type="ORF">SAMN05661008_01246</name>
</gene>
<evidence type="ECO:0000313" key="19">
    <source>
        <dbReference type="Proteomes" id="UP000092605"/>
    </source>
</evidence>
<keyword evidence="5" id="KW-0597">Phosphoprotein</keyword>
<dbReference type="SUPFAM" id="SSF55874">
    <property type="entry name" value="ATPase domain of HSP90 chaperone/DNA topoisomerase II/histidine kinase"/>
    <property type="match status" value="1"/>
</dbReference>
<feature type="coiled-coil region" evidence="12">
    <location>
        <begin position="64"/>
        <end position="91"/>
    </location>
</feature>
<evidence type="ECO:0000256" key="12">
    <source>
        <dbReference type="SAM" id="Coils"/>
    </source>
</evidence>
<dbReference type="PROSITE" id="PS50885">
    <property type="entry name" value="HAMP"/>
    <property type="match status" value="1"/>
</dbReference>
<keyword evidence="10" id="KW-0902">Two-component regulatory system</keyword>
<evidence type="ECO:0000256" key="8">
    <source>
        <dbReference type="ARBA" id="ARBA00022777"/>
    </source>
</evidence>
<dbReference type="InterPro" id="IPR004358">
    <property type="entry name" value="Sig_transdc_His_kin-like_C"/>
</dbReference>
<dbReference type="PANTHER" id="PTHR45453:SF1">
    <property type="entry name" value="PHOSPHATE REGULON SENSOR PROTEIN PHOR"/>
    <property type="match status" value="1"/>
</dbReference>
<dbReference type="InterPro" id="IPR003661">
    <property type="entry name" value="HisK_dim/P_dom"/>
</dbReference>
<name>A0A150FPM2_CLOPD</name>
<protein>
    <recommendedName>
        <fullName evidence="3">histidine kinase</fullName>
        <ecNumber evidence="3">2.7.13.3</ecNumber>
    </recommendedName>
</protein>
<dbReference type="InterPro" id="IPR036097">
    <property type="entry name" value="HisK_dim/P_sf"/>
</dbReference>
<accession>A0A150FPM2</accession>
<dbReference type="PANTHER" id="PTHR45453">
    <property type="entry name" value="PHOSPHATE REGULON SENSOR PROTEIN PHOR"/>
    <property type="match status" value="1"/>
</dbReference>
<dbReference type="CDD" id="cd00075">
    <property type="entry name" value="HATPase"/>
    <property type="match status" value="1"/>
</dbReference>
<dbReference type="Gene3D" id="6.10.340.10">
    <property type="match status" value="1"/>
</dbReference>
<keyword evidence="13" id="KW-0812">Transmembrane</keyword>
<evidence type="ECO:0000256" key="9">
    <source>
        <dbReference type="ARBA" id="ARBA00022840"/>
    </source>
</evidence>
<reference evidence="17 19" key="1">
    <citation type="submission" date="2016-02" db="EMBL/GenBank/DDBJ databases">
        <title>Draft genome sequence for Clostridium paradoxum JW-YL-7.</title>
        <authorList>
            <person name="Utturkar S.M."/>
            <person name="Lancaster A."/>
            <person name="Poole F.L."/>
            <person name="Adams M.W."/>
            <person name="Brown S.D."/>
        </authorList>
    </citation>
    <scope>NUCLEOTIDE SEQUENCE [LARGE SCALE GENOMIC DNA]</scope>
    <source>
        <strain evidence="17 19">JW-YL-7</strain>
    </source>
</reference>
<dbReference type="EMBL" id="LSFY01000001">
    <property type="protein sequence ID" value="KXZ39564.1"/>
    <property type="molecule type" value="Genomic_DNA"/>
</dbReference>
<evidence type="ECO:0000313" key="18">
    <source>
        <dbReference type="EMBL" id="SHK97858.1"/>
    </source>
</evidence>
<dbReference type="InterPro" id="IPR000014">
    <property type="entry name" value="PAS"/>
</dbReference>
<evidence type="ECO:0000256" key="10">
    <source>
        <dbReference type="ARBA" id="ARBA00023012"/>
    </source>
</evidence>
<dbReference type="SMART" id="SM00387">
    <property type="entry name" value="HATPase_c"/>
    <property type="match status" value="1"/>
</dbReference>
<dbReference type="PRINTS" id="PR00344">
    <property type="entry name" value="BCTRLSENSOR"/>
</dbReference>
<evidence type="ECO:0000256" key="3">
    <source>
        <dbReference type="ARBA" id="ARBA00012438"/>
    </source>
</evidence>
<evidence type="ECO:0000313" key="20">
    <source>
        <dbReference type="Proteomes" id="UP000323392"/>
    </source>
</evidence>
<dbReference type="GO" id="GO:0004721">
    <property type="term" value="F:phosphoprotein phosphatase activity"/>
    <property type="evidence" value="ECO:0007669"/>
    <property type="project" value="TreeGrafter"/>
</dbReference>
<dbReference type="PROSITE" id="PS50109">
    <property type="entry name" value="HIS_KIN"/>
    <property type="match status" value="1"/>
</dbReference>
<evidence type="ECO:0000256" key="6">
    <source>
        <dbReference type="ARBA" id="ARBA00022679"/>
    </source>
</evidence>
<comment type="subcellular location">
    <subcellularLocation>
        <location evidence="2">Cell membrane</location>
    </subcellularLocation>
</comment>
<dbReference type="GO" id="GO:0000155">
    <property type="term" value="F:phosphorelay sensor kinase activity"/>
    <property type="evidence" value="ECO:0007669"/>
    <property type="project" value="InterPro"/>
</dbReference>
<dbReference type="InterPro" id="IPR050351">
    <property type="entry name" value="BphY/WalK/GraS-like"/>
</dbReference>
<dbReference type="CDD" id="cd06225">
    <property type="entry name" value="HAMP"/>
    <property type="match status" value="1"/>
</dbReference>
<evidence type="ECO:0000259" key="14">
    <source>
        <dbReference type="PROSITE" id="PS50109"/>
    </source>
</evidence>
<keyword evidence="6" id="KW-0808">Transferase</keyword>
<dbReference type="InterPro" id="IPR035965">
    <property type="entry name" value="PAS-like_dom_sf"/>
</dbReference>
<evidence type="ECO:0000256" key="7">
    <source>
        <dbReference type="ARBA" id="ARBA00022741"/>
    </source>
</evidence>
<dbReference type="PROSITE" id="PS50112">
    <property type="entry name" value="PAS"/>
    <property type="match status" value="1"/>
</dbReference>
<keyword evidence="11 13" id="KW-0472">Membrane</keyword>
<organism evidence="17 19">
    <name type="scientific">Alkalithermobacter thermoalcaliphilus JW-YL-7 = DSM 7308</name>
    <dbReference type="NCBI Taxonomy" id="1121328"/>
    <lineage>
        <taxon>Bacteria</taxon>
        <taxon>Bacillati</taxon>
        <taxon>Bacillota</taxon>
        <taxon>Clostridia</taxon>
        <taxon>Peptostreptococcales</taxon>
        <taxon>Tepidibacteraceae</taxon>
        <taxon>Alkalithermobacter</taxon>
    </lineage>
</organism>
<dbReference type="Gene3D" id="1.10.287.130">
    <property type="match status" value="1"/>
</dbReference>
<evidence type="ECO:0000256" key="13">
    <source>
        <dbReference type="SAM" id="Phobius"/>
    </source>
</evidence>
<evidence type="ECO:0000256" key="11">
    <source>
        <dbReference type="ARBA" id="ARBA00023136"/>
    </source>
</evidence>
<dbReference type="GO" id="GO:0016036">
    <property type="term" value="P:cellular response to phosphate starvation"/>
    <property type="evidence" value="ECO:0007669"/>
    <property type="project" value="TreeGrafter"/>
</dbReference>
<evidence type="ECO:0000313" key="17">
    <source>
        <dbReference type="EMBL" id="KXZ39564.1"/>
    </source>
</evidence>
<keyword evidence="4" id="KW-1003">Cell membrane</keyword>
<dbReference type="Gene3D" id="3.30.565.10">
    <property type="entry name" value="Histidine kinase-like ATPase, C-terminal domain"/>
    <property type="match status" value="1"/>
</dbReference>
<keyword evidence="7" id="KW-0547">Nucleotide-binding</keyword>
<evidence type="ECO:0000256" key="5">
    <source>
        <dbReference type="ARBA" id="ARBA00022553"/>
    </source>
</evidence>
<evidence type="ECO:0000256" key="1">
    <source>
        <dbReference type="ARBA" id="ARBA00000085"/>
    </source>
</evidence>